<evidence type="ECO:0000256" key="3">
    <source>
        <dbReference type="ARBA" id="ARBA00022771"/>
    </source>
</evidence>
<dbReference type="Gene3D" id="3.30.40.10">
    <property type="entry name" value="Zinc/RING finger domain, C3HC4 (zinc finger)"/>
    <property type="match status" value="1"/>
</dbReference>
<keyword evidence="6" id="KW-0175">Coiled coil</keyword>
<dbReference type="SUPFAM" id="SSF57850">
    <property type="entry name" value="RING/U-box"/>
    <property type="match status" value="1"/>
</dbReference>
<dbReference type="InterPro" id="IPR003591">
    <property type="entry name" value="Leu-rich_rpt_typical-subtyp"/>
</dbReference>
<evidence type="ECO:0000256" key="5">
    <source>
        <dbReference type="PROSITE-ProRule" id="PRU00175"/>
    </source>
</evidence>
<feature type="coiled-coil region" evidence="6">
    <location>
        <begin position="282"/>
        <end position="378"/>
    </location>
</feature>
<keyword evidence="3 5" id="KW-0863">Zinc-finger</keyword>
<keyword evidence="4" id="KW-0862">Zinc</keyword>
<gene>
    <name evidence="8" type="primary">Lrsam1</name>
    <name evidence="8" type="ORF">Bhyg_06540</name>
</gene>
<dbReference type="SMART" id="SM00364">
    <property type="entry name" value="LRR_BAC"/>
    <property type="match status" value="2"/>
</dbReference>
<keyword evidence="2" id="KW-0677">Repeat</keyword>
<dbReference type="CDD" id="cd16515">
    <property type="entry name" value="RING-HC_LRSAM1"/>
    <property type="match status" value="1"/>
</dbReference>
<reference evidence="8" key="1">
    <citation type="submission" date="2022-07" db="EMBL/GenBank/DDBJ databases">
        <authorList>
            <person name="Trinca V."/>
            <person name="Uliana J.V.C."/>
            <person name="Torres T.T."/>
            <person name="Ward R.J."/>
            <person name="Monesi N."/>
        </authorList>
    </citation>
    <scope>NUCLEOTIDE SEQUENCE</scope>
    <source>
        <strain evidence="8">HSMRA1968</strain>
        <tissue evidence="8">Whole embryos</tissue>
    </source>
</reference>
<dbReference type="AlphaFoldDB" id="A0A9Q0N0X3"/>
<proteinExistence type="predicted"/>
<dbReference type="PROSITE" id="PS51450">
    <property type="entry name" value="LRR"/>
    <property type="match status" value="3"/>
</dbReference>
<comment type="caution">
    <text evidence="8">The sequence shown here is derived from an EMBL/GenBank/DDBJ whole genome shotgun (WGS) entry which is preliminary data.</text>
</comment>
<organism evidence="8 9">
    <name type="scientific">Pseudolycoriella hygida</name>
    <dbReference type="NCBI Taxonomy" id="35572"/>
    <lineage>
        <taxon>Eukaryota</taxon>
        <taxon>Metazoa</taxon>
        <taxon>Ecdysozoa</taxon>
        <taxon>Arthropoda</taxon>
        <taxon>Hexapoda</taxon>
        <taxon>Insecta</taxon>
        <taxon>Pterygota</taxon>
        <taxon>Neoptera</taxon>
        <taxon>Endopterygota</taxon>
        <taxon>Diptera</taxon>
        <taxon>Nematocera</taxon>
        <taxon>Sciaroidea</taxon>
        <taxon>Sciaridae</taxon>
        <taxon>Pseudolycoriella</taxon>
    </lineage>
</organism>
<dbReference type="OrthoDB" id="1711136at2759"/>
<keyword evidence="9" id="KW-1185">Reference proteome</keyword>
<keyword evidence="3 5" id="KW-0479">Metal-binding</keyword>
<evidence type="ECO:0000259" key="7">
    <source>
        <dbReference type="PROSITE" id="PS50089"/>
    </source>
</evidence>
<dbReference type="PANTHER" id="PTHR48051">
    <property type="match status" value="1"/>
</dbReference>
<dbReference type="InterPro" id="IPR032675">
    <property type="entry name" value="LRR_dom_sf"/>
</dbReference>
<dbReference type="InterPro" id="IPR001611">
    <property type="entry name" value="Leu-rich_rpt"/>
</dbReference>
<dbReference type="Gene3D" id="3.80.10.10">
    <property type="entry name" value="Ribonuclease Inhibitor"/>
    <property type="match status" value="1"/>
</dbReference>
<evidence type="ECO:0000256" key="4">
    <source>
        <dbReference type="ARBA" id="ARBA00022833"/>
    </source>
</evidence>
<dbReference type="EMBL" id="WJQU01000002">
    <property type="protein sequence ID" value="KAJ6641600.1"/>
    <property type="molecule type" value="Genomic_DNA"/>
</dbReference>
<dbReference type="PROSITE" id="PS50089">
    <property type="entry name" value="ZF_RING_2"/>
    <property type="match status" value="1"/>
</dbReference>
<evidence type="ECO:0000256" key="1">
    <source>
        <dbReference type="ARBA" id="ARBA00022614"/>
    </source>
</evidence>
<evidence type="ECO:0000313" key="8">
    <source>
        <dbReference type="EMBL" id="KAJ6641600.1"/>
    </source>
</evidence>
<dbReference type="InterPro" id="IPR050216">
    <property type="entry name" value="LRR_domain-containing"/>
</dbReference>
<dbReference type="SMART" id="SM00369">
    <property type="entry name" value="LRR_TYP"/>
    <property type="match status" value="3"/>
</dbReference>
<evidence type="ECO:0000313" key="9">
    <source>
        <dbReference type="Proteomes" id="UP001151699"/>
    </source>
</evidence>
<sequence>MGCQISRQNDSDHPIDLVIPTDTMANQHQDTEINYKARLEKKLCLAKETPEPEFDLSECQLKDVPSGVFVMCRVLRKERLLLNRNKLRTLNGGGLLGDLSLLHTLDLSRNSLRKLPENLSVLQNLRELLVSHNQLDSLPSNINHMRNLELLDVSDNNLSDIKQINCMSHLRILNIAENPKLFILPNELATCDSLVDIVLSSEILVYPPAHVLALGTLQILNFLTTGEVDMNAQPQRIPRQDSSILVSEEFGAVKNTKVEYSKLANQKFIEHEQLETNSQLEAELYLKQKKRNQELLEQLLQQQNQNDDLVNKLQQQKDSERNKLIGDILKAEQNASIVVQNLLNLKNEPDPTLLEQEHREQEILLEQLHIQHNDLRKQEILSAMSNILVAEAKKIENYQDQRDITARNILNSEHETNQLLSDVFANNDRDRSEVVIKIMQDEDLQKSAVATLITENDSRTWGLMEQMRIVECQLAAMTCCEIERKKLSADEQLNEQTAQRLNLTYILIDLMQQQENRRKQLFDTLIDIEQQNNSQQEDFWLLQYQKLIDSRPSDLTTSANSIDPALGYNFLVNGVVHCLPFLSKIWHSKGKDLDSVTDEDLHSAGIVKASDRSNILLSIRQFLDDDHPVVASAPMKHSLSLPDNDQRPSNTREETGEFLAECVICMENSCKIIFLPCGHMCCCLNCHNDLQLCPMCRSEIDRRIKVIQP</sequence>
<dbReference type="SUPFAM" id="SSF52058">
    <property type="entry name" value="L domain-like"/>
    <property type="match status" value="1"/>
</dbReference>
<dbReference type="InterPro" id="IPR013083">
    <property type="entry name" value="Znf_RING/FYVE/PHD"/>
</dbReference>
<protein>
    <submittedName>
        <fullName evidence="8">E3 ubiquitin-protein ligase LRSAM1</fullName>
    </submittedName>
</protein>
<dbReference type="GO" id="GO:0005737">
    <property type="term" value="C:cytoplasm"/>
    <property type="evidence" value="ECO:0007669"/>
    <property type="project" value="TreeGrafter"/>
</dbReference>
<evidence type="ECO:0000256" key="6">
    <source>
        <dbReference type="SAM" id="Coils"/>
    </source>
</evidence>
<dbReference type="GO" id="GO:0008270">
    <property type="term" value="F:zinc ion binding"/>
    <property type="evidence" value="ECO:0007669"/>
    <property type="project" value="UniProtKB-KW"/>
</dbReference>
<dbReference type="InterPro" id="IPR001841">
    <property type="entry name" value="Znf_RING"/>
</dbReference>
<evidence type="ECO:0000256" key="2">
    <source>
        <dbReference type="ARBA" id="ARBA00022737"/>
    </source>
</evidence>
<dbReference type="Proteomes" id="UP001151699">
    <property type="component" value="Chromosome B"/>
</dbReference>
<feature type="domain" description="RING-type" evidence="7">
    <location>
        <begin position="662"/>
        <end position="697"/>
    </location>
</feature>
<keyword evidence="1" id="KW-0433">Leucine-rich repeat</keyword>
<accession>A0A9Q0N0X3</accession>
<dbReference type="PANTHER" id="PTHR48051:SF47">
    <property type="entry name" value="LEUCINE RICH REPEAT AND STERILE ALPHA MOTIF CONTAINING 1"/>
    <property type="match status" value="1"/>
</dbReference>
<name>A0A9Q0N0X3_9DIPT</name>
<dbReference type="Pfam" id="PF13920">
    <property type="entry name" value="zf-C3HC4_3"/>
    <property type="match status" value="1"/>
</dbReference>